<organism evidence="1 2">
    <name type="scientific">Crenothrix polyspora</name>
    <dbReference type="NCBI Taxonomy" id="360316"/>
    <lineage>
        <taxon>Bacteria</taxon>
        <taxon>Pseudomonadati</taxon>
        <taxon>Pseudomonadota</taxon>
        <taxon>Gammaproteobacteria</taxon>
        <taxon>Methylococcales</taxon>
        <taxon>Crenotrichaceae</taxon>
        <taxon>Crenothrix</taxon>
    </lineage>
</organism>
<evidence type="ECO:0000313" key="1">
    <source>
        <dbReference type="EMBL" id="SJM90219.1"/>
    </source>
</evidence>
<protein>
    <submittedName>
        <fullName evidence="1">Uncharacterized protein</fullName>
    </submittedName>
</protein>
<keyword evidence="2" id="KW-1185">Reference proteome</keyword>
<sequence>MTNFRKRDKRERTSLVASNTVADVYGKIGKLCNIALRLRGMPLAIALTATLAINVSGDNLISVANAGPQAVSKPVLSKPTLILSATKRQQAVVGELLRPTAGGALQAIVGVPLDNILVHLKNPGQETDNARLRIFVHSEDDREVGADDIKIAVLEAGTWKALNEVNVAVEPIDGGVMGAIGGTGLGKGVGKKDTGANTAAGSGIGAEAETGAEIDAGIEAAKGAGAGKSYKGNHQRGGFAIGKNANIQWRLQLTFAVAGRYSVVMAVSPDNGSTHLAQPISFNVEAS</sequence>
<proteinExistence type="predicted"/>
<gene>
    <name evidence="1" type="ORF">CRENPOLYSF1_1390014</name>
</gene>
<dbReference type="RefSeq" id="WP_140396777.1">
    <property type="nucleotide sequence ID" value="NZ_FUKI01000045.1"/>
</dbReference>
<reference evidence="2" key="1">
    <citation type="submission" date="2017-02" db="EMBL/GenBank/DDBJ databases">
        <authorList>
            <person name="Daims H."/>
        </authorList>
    </citation>
    <scope>NUCLEOTIDE SEQUENCE [LARGE SCALE GENOMIC DNA]</scope>
</reference>
<dbReference type="EMBL" id="FUKI01000045">
    <property type="protein sequence ID" value="SJM90219.1"/>
    <property type="molecule type" value="Genomic_DNA"/>
</dbReference>
<dbReference type="Proteomes" id="UP000195667">
    <property type="component" value="Unassembled WGS sequence"/>
</dbReference>
<accession>A0A1R4H2Z1</accession>
<name>A0A1R4H2Z1_9GAMM</name>
<evidence type="ECO:0000313" key="2">
    <source>
        <dbReference type="Proteomes" id="UP000195667"/>
    </source>
</evidence>
<dbReference type="AlphaFoldDB" id="A0A1R4H2Z1"/>